<protein>
    <recommendedName>
        <fullName evidence="1">F-box domain-containing protein</fullName>
    </recommendedName>
</protein>
<dbReference type="SUPFAM" id="SSF81383">
    <property type="entry name" value="F-box domain"/>
    <property type="match status" value="1"/>
</dbReference>
<reference evidence="3" key="1">
    <citation type="submission" date="2024-04" db="EMBL/GenBank/DDBJ databases">
        <authorList>
            <person name="Shaw F."/>
            <person name="Minotto A."/>
        </authorList>
    </citation>
    <scope>NUCLEOTIDE SEQUENCE [LARGE SCALE GENOMIC DNA]</scope>
</reference>
<dbReference type="Pfam" id="PF00646">
    <property type="entry name" value="F-box"/>
    <property type="match status" value="1"/>
</dbReference>
<gene>
    <name evidence="2" type="ORF">GFSPODELE1_LOCUS6171</name>
</gene>
<evidence type="ECO:0000313" key="2">
    <source>
        <dbReference type="EMBL" id="CAL1707054.1"/>
    </source>
</evidence>
<dbReference type="InterPro" id="IPR001810">
    <property type="entry name" value="F-box_dom"/>
</dbReference>
<dbReference type="InterPro" id="IPR036047">
    <property type="entry name" value="F-box-like_dom_sf"/>
</dbReference>
<evidence type="ECO:0000259" key="1">
    <source>
        <dbReference type="PROSITE" id="PS50181"/>
    </source>
</evidence>
<sequence>MPPVLPQELLDEIISYLSHHDLPSLALVNRNIQSISYARLYRVIPPLPPRSTVLLLKVLSKRPALAAITRMCTISDLRSYSLVTWTISFFQLMSRALHNMHNLIDLRVYIIGQYASYLMGCPFRLTTLRVACDWDQQLVDWLREQNTVTNIWVFSIRHGAAEVTPDVLPSLRRALGSVVSLSALVPGRPLEAVDVSFPSPEGFTPEILALTCKVLAHSSSPIAELFVTADLTDLEVPHMLETLNVIPDELPGLQSFGLFAARGFISAAFVNAFDEVLCNFKGLKKMSIYSSQLHDALNDYLVTKDLPVHWHKACPTLESVDINGIPWLYDPSHGWMTTEAYKLTILDLLNDAKKEEESLRRRLRELT</sequence>
<dbReference type="EMBL" id="OZ037947">
    <property type="protein sequence ID" value="CAL1707054.1"/>
    <property type="molecule type" value="Genomic_DNA"/>
</dbReference>
<accession>A0ABP1DJB2</accession>
<feature type="domain" description="F-box" evidence="1">
    <location>
        <begin position="1"/>
        <end position="44"/>
    </location>
</feature>
<evidence type="ECO:0000313" key="3">
    <source>
        <dbReference type="Proteomes" id="UP001497453"/>
    </source>
</evidence>
<proteinExistence type="predicted"/>
<name>A0ABP1DJB2_9APHY</name>
<dbReference type="Proteomes" id="UP001497453">
    <property type="component" value="Chromosome 4"/>
</dbReference>
<dbReference type="PROSITE" id="PS50181">
    <property type="entry name" value="FBOX"/>
    <property type="match status" value="1"/>
</dbReference>
<organism evidence="2 3">
    <name type="scientific">Somion occarium</name>
    <dbReference type="NCBI Taxonomy" id="3059160"/>
    <lineage>
        <taxon>Eukaryota</taxon>
        <taxon>Fungi</taxon>
        <taxon>Dikarya</taxon>
        <taxon>Basidiomycota</taxon>
        <taxon>Agaricomycotina</taxon>
        <taxon>Agaricomycetes</taxon>
        <taxon>Polyporales</taxon>
        <taxon>Cerrenaceae</taxon>
        <taxon>Somion</taxon>
    </lineage>
</organism>
<keyword evidence="3" id="KW-1185">Reference proteome</keyword>